<dbReference type="Proteomes" id="UP000266841">
    <property type="component" value="Unassembled WGS sequence"/>
</dbReference>
<feature type="region of interest" description="Disordered" evidence="1">
    <location>
        <begin position="57"/>
        <end position="77"/>
    </location>
</feature>
<evidence type="ECO:0000313" key="2">
    <source>
        <dbReference type="EMBL" id="EJK60954.1"/>
    </source>
</evidence>
<proteinExistence type="predicted"/>
<dbReference type="SUPFAM" id="SSF52058">
    <property type="entry name" value="L domain-like"/>
    <property type="match status" value="1"/>
</dbReference>
<organism evidence="2 3">
    <name type="scientific">Thalassiosira oceanica</name>
    <name type="common">Marine diatom</name>
    <dbReference type="NCBI Taxonomy" id="159749"/>
    <lineage>
        <taxon>Eukaryota</taxon>
        <taxon>Sar</taxon>
        <taxon>Stramenopiles</taxon>
        <taxon>Ochrophyta</taxon>
        <taxon>Bacillariophyta</taxon>
        <taxon>Coscinodiscophyceae</taxon>
        <taxon>Thalassiosirophycidae</taxon>
        <taxon>Thalassiosirales</taxon>
        <taxon>Thalassiosiraceae</taxon>
        <taxon>Thalassiosira</taxon>
    </lineage>
</organism>
<evidence type="ECO:0000313" key="3">
    <source>
        <dbReference type="Proteomes" id="UP000266841"/>
    </source>
</evidence>
<dbReference type="InterPro" id="IPR032675">
    <property type="entry name" value="LRR_dom_sf"/>
</dbReference>
<protein>
    <submittedName>
        <fullName evidence="2">Uncharacterized protein</fullName>
    </submittedName>
</protein>
<sequence>MDDQLGQQSASETEVGGRTNPVGHQLQQESDLVSVAHQIGGISQFIVARDTTRSMVPAPDARTSLDPRPPNNPMSDQLTATEPEVYLLYEGGTVADQLRRSLTHVRIGPQVTEIPKLAFFDCDKLAEVTFSEGLQTIGEYAFDCCTTLRSVTIPSTVTKLGVCLFTGCTNLSEVILLGGRRLLNQEFINCGFRREEHGLLDQEALDKMLFDENRNFAFHGCPLTMVKISISWAVSERMARLPHECMLSVEERIRNLRRLEFLQDGDVLACFPFVSRAGDEGDTIKVRDTNLETARSLHQVLQLIAFYELKESSIVIELAMWKSRIKTFVRRADCRVAIPDPAKSLIMEYCGFMDLLKPAIEGTN</sequence>
<dbReference type="PANTHER" id="PTHR45661:SF3">
    <property type="entry name" value="IG-LIKE DOMAIN-CONTAINING PROTEIN"/>
    <property type="match status" value="1"/>
</dbReference>
<reference evidence="2 3" key="1">
    <citation type="journal article" date="2012" name="Genome Biol.">
        <title>Genome and low-iron response of an oceanic diatom adapted to chronic iron limitation.</title>
        <authorList>
            <person name="Lommer M."/>
            <person name="Specht M."/>
            <person name="Roy A.S."/>
            <person name="Kraemer L."/>
            <person name="Andreson R."/>
            <person name="Gutowska M.A."/>
            <person name="Wolf J."/>
            <person name="Bergner S.V."/>
            <person name="Schilhabel M.B."/>
            <person name="Klostermeier U.C."/>
            <person name="Beiko R.G."/>
            <person name="Rosenstiel P."/>
            <person name="Hippler M."/>
            <person name="Laroche J."/>
        </authorList>
    </citation>
    <scope>NUCLEOTIDE SEQUENCE [LARGE SCALE GENOMIC DNA]</scope>
    <source>
        <strain evidence="2 3">CCMP1005</strain>
    </source>
</reference>
<dbReference type="Pfam" id="PF13306">
    <property type="entry name" value="LRR_5"/>
    <property type="match status" value="1"/>
</dbReference>
<feature type="region of interest" description="Disordered" evidence="1">
    <location>
        <begin position="1"/>
        <end position="23"/>
    </location>
</feature>
<dbReference type="InterPro" id="IPR026906">
    <property type="entry name" value="LRR_5"/>
</dbReference>
<feature type="compositionally biased region" description="Polar residues" evidence="1">
    <location>
        <begin position="1"/>
        <end position="12"/>
    </location>
</feature>
<gene>
    <name evidence="2" type="ORF">THAOC_18624</name>
</gene>
<dbReference type="Gene3D" id="3.80.10.10">
    <property type="entry name" value="Ribonuclease Inhibitor"/>
    <property type="match status" value="1"/>
</dbReference>
<accession>K0S7P0</accession>
<dbReference type="InterPro" id="IPR053139">
    <property type="entry name" value="Surface_bspA-like"/>
</dbReference>
<keyword evidence="3" id="KW-1185">Reference proteome</keyword>
<dbReference type="PANTHER" id="PTHR45661">
    <property type="entry name" value="SURFACE ANTIGEN"/>
    <property type="match status" value="1"/>
</dbReference>
<dbReference type="EMBL" id="AGNL01020546">
    <property type="protein sequence ID" value="EJK60954.1"/>
    <property type="molecule type" value="Genomic_DNA"/>
</dbReference>
<evidence type="ECO:0000256" key="1">
    <source>
        <dbReference type="SAM" id="MobiDB-lite"/>
    </source>
</evidence>
<name>K0S7P0_THAOC</name>
<dbReference type="AlphaFoldDB" id="K0S7P0"/>
<comment type="caution">
    <text evidence="2">The sequence shown here is derived from an EMBL/GenBank/DDBJ whole genome shotgun (WGS) entry which is preliminary data.</text>
</comment>